<feature type="coiled-coil region" evidence="1">
    <location>
        <begin position="559"/>
        <end position="599"/>
    </location>
</feature>
<reference evidence="3" key="1">
    <citation type="submission" date="2018-02" db="EMBL/GenBank/DDBJ databases">
        <authorList>
            <person name="Cohen D.B."/>
            <person name="Kent A.D."/>
        </authorList>
    </citation>
    <scope>NUCLEOTIDE SEQUENCE</scope>
</reference>
<dbReference type="AlphaFoldDB" id="A0A2N9EVZ0"/>
<name>A0A2N9EVZ0_FAGSY</name>
<feature type="region of interest" description="Disordered" evidence="2">
    <location>
        <begin position="490"/>
        <end position="515"/>
    </location>
</feature>
<gene>
    <name evidence="3" type="ORF">FSB_LOCUS6646</name>
</gene>
<evidence type="ECO:0000313" key="3">
    <source>
        <dbReference type="EMBL" id="SPC78764.1"/>
    </source>
</evidence>
<sequence>MAKSSSNTDPCGRVIQIIEALLATQHITYVLIPRYMTPTLADVFALTCLHPIGAFAHNLMAVGKGPKEDILNGISFNYNDFIKEVKGSANSPVTSKEECCFYLFWICKFLTCTSSKRVINYYLPIARCLANGFPVGLSSFILGKLYRAMFLLSTEPKQSHAWMHAKYPEKVLSYPSCFKLFSDSSRTRSPKNFMPFEAKKYGYEDFQIFSSQGFFRGDSAWGACLQSRDLVVIRSTNIGVKMAHFNNKDDLIEAIQGCCPSFLLHQFVGTGFEHIASYVTLQPLQQISHSGKKISGDSSSQKLTTAEVSSDPLISLVDMVTDRVIAYNAELAEVAFDLRNQLSRKPKKALGFKLPFSDYQLLQSKGLVLQPNVKTLEVEEVDPAASTKGAKPSGKKLIKTVAKKCTAKKLRVVEVTSDTSIIEIEPLDKELDDATTLSAFIRDVNEQKQILGAKTRAEEAERKRLEAEVEERRKAEKVEEERIAEIEKRKEKEKKEKEEAAKKKVEQQRAQVVPREGKMVEKAEGMTAMTPPKVTQLIIKVETLIEVVTSSIEAITPLAQNLLEGLRDIEKLLEDASKLKSIDQKVKSLEAELQIWKSKRTQKCLKLQIVHAESQGLVRRVELISRAEQNLQTLQSEINNLEMLPLMSWAGLLTAFKEL</sequence>
<protein>
    <recommendedName>
        <fullName evidence="4">Aminotransferase-like plant mobile domain-containing protein</fullName>
    </recommendedName>
</protein>
<keyword evidence="1" id="KW-0175">Coiled coil</keyword>
<feature type="compositionally biased region" description="Basic and acidic residues" evidence="2">
    <location>
        <begin position="490"/>
        <end position="507"/>
    </location>
</feature>
<proteinExistence type="predicted"/>
<dbReference type="EMBL" id="OIVN01000347">
    <property type="protein sequence ID" value="SPC78764.1"/>
    <property type="molecule type" value="Genomic_DNA"/>
</dbReference>
<evidence type="ECO:0000256" key="1">
    <source>
        <dbReference type="SAM" id="Coils"/>
    </source>
</evidence>
<accession>A0A2N9EVZ0</accession>
<evidence type="ECO:0000256" key="2">
    <source>
        <dbReference type="SAM" id="MobiDB-lite"/>
    </source>
</evidence>
<evidence type="ECO:0008006" key="4">
    <source>
        <dbReference type="Google" id="ProtNLM"/>
    </source>
</evidence>
<organism evidence="3">
    <name type="scientific">Fagus sylvatica</name>
    <name type="common">Beechnut</name>
    <dbReference type="NCBI Taxonomy" id="28930"/>
    <lineage>
        <taxon>Eukaryota</taxon>
        <taxon>Viridiplantae</taxon>
        <taxon>Streptophyta</taxon>
        <taxon>Embryophyta</taxon>
        <taxon>Tracheophyta</taxon>
        <taxon>Spermatophyta</taxon>
        <taxon>Magnoliopsida</taxon>
        <taxon>eudicotyledons</taxon>
        <taxon>Gunneridae</taxon>
        <taxon>Pentapetalae</taxon>
        <taxon>rosids</taxon>
        <taxon>fabids</taxon>
        <taxon>Fagales</taxon>
        <taxon>Fagaceae</taxon>
        <taxon>Fagus</taxon>
    </lineage>
</organism>